<dbReference type="GO" id="GO:0006457">
    <property type="term" value="P:protein folding"/>
    <property type="evidence" value="ECO:0007669"/>
    <property type="project" value="InterPro"/>
</dbReference>
<dbReference type="Pfam" id="PF00226">
    <property type="entry name" value="DnaJ"/>
    <property type="match status" value="1"/>
</dbReference>
<evidence type="ECO:0000256" key="3">
    <source>
        <dbReference type="ARBA" id="ARBA00022771"/>
    </source>
</evidence>
<feature type="domain" description="J" evidence="6">
    <location>
        <begin position="6"/>
        <end position="68"/>
    </location>
</feature>
<dbReference type="PROSITE" id="PS50076">
    <property type="entry name" value="DNAJ_2"/>
    <property type="match status" value="1"/>
</dbReference>
<accession>A0A6C0LU70</accession>
<dbReference type="SUPFAM" id="SSF46565">
    <property type="entry name" value="Chaperone J-domain"/>
    <property type="match status" value="1"/>
</dbReference>
<dbReference type="GO" id="GO:0051082">
    <property type="term" value="F:unfolded protein binding"/>
    <property type="evidence" value="ECO:0007669"/>
    <property type="project" value="InterPro"/>
</dbReference>
<dbReference type="PANTHER" id="PTHR24078">
    <property type="entry name" value="DNAJ HOMOLOG SUBFAMILY C MEMBER"/>
    <property type="match status" value="1"/>
</dbReference>
<dbReference type="Pfam" id="PF01556">
    <property type="entry name" value="DnaJ_C"/>
    <property type="match status" value="1"/>
</dbReference>
<dbReference type="PANTHER" id="PTHR24078:SF553">
    <property type="entry name" value="DNAJ HOMOLOG SUBFAMILY B MEMBER 5"/>
    <property type="match status" value="1"/>
</dbReference>
<dbReference type="SMART" id="SM00271">
    <property type="entry name" value="DnaJ"/>
    <property type="match status" value="1"/>
</dbReference>
<dbReference type="FunFam" id="2.60.260.20:FF:000003">
    <property type="entry name" value="DnaJ subfamily A member 2"/>
    <property type="match status" value="1"/>
</dbReference>
<evidence type="ECO:0000256" key="5">
    <source>
        <dbReference type="ARBA" id="ARBA00023186"/>
    </source>
</evidence>
<evidence type="ECO:0000259" key="6">
    <source>
        <dbReference type="PROSITE" id="PS50076"/>
    </source>
</evidence>
<dbReference type="SUPFAM" id="SSF49493">
    <property type="entry name" value="HSP40/DnaJ peptide-binding domain"/>
    <property type="match status" value="2"/>
</dbReference>
<dbReference type="Gene3D" id="1.10.287.110">
    <property type="entry name" value="DnaJ domain"/>
    <property type="match status" value="1"/>
</dbReference>
<dbReference type="InterPro" id="IPR008971">
    <property type="entry name" value="HSP40/DnaJ_pept-bd"/>
</dbReference>
<dbReference type="AlphaFoldDB" id="A0A6C0LU70"/>
<dbReference type="CDD" id="cd10747">
    <property type="entry name" value="DnaJ_C"/>
    <property type="match status" value="1"/>
</dbReference>
<keyword evidence="1" id="KW-0479">Metal-binding</keyword>
<dbReference type="InterPro" id="IPR001623">
    <property type="entry name" value="DnaJ_domain"/>
</dbReference>
<dbReference type="Gene3D" id="2.60.260.20">
    <property type="entry name" value="Urease metallochaperone UreE, N-terminal domain"/>
    <property type="match status" value="2"/>
</dbReference>
<dbReference type="PROSITE" id="PS00636">
    <property type="entry name" value="DNAJ_1"/>
    <property type="match status" value="1"/>
</dbReference>
<reference evidence="7" key="1">
    <citation type="journal article" date="2020" name="Nature">
        <title>Giant virus diversity and host interactions through global metagenomics.</title>
        <authorList>
            <person name="Schulz F."/>
            <person name="Roux S."/>
            <person name="Paez-Espino D."/>
            <person name="Jungbluth S."/>
            <person name="Walsh D.A."/>
            <person name="Denef V.J."/>
            <person name="McMahon K.D."/>
            <person name="Konstantinidis K.T."/>
            <person name="Eloe-Fadrosh E.A."/>
            <person name="Kyrpides N.C."/>
            <person name="Woyke T."/>
        </authorList>
    </citation>
    <scope>NUCLEOTIDE SEQUENCE</scope>
    <source>
        <strain evidence="7">GVMAG-S-1016713-123</strain>
    </source>
</reference>
<protein>
    <recommendedName>
        <fullName evidence="6">J domain-containing protein</fullName>
    </recommendedName>
</protein>
<dbReference type="InterPro" id="IPR051339">
    <property type="entry name" value="DnaJ_subfamily_B"/>
</dbReference>
<dbReference type="GO" id="GO:0051087">
    <property type="term" value="F:protein-folding chaperone binding"/>
    <property type="evidence" value="ECO:0007669"/>
    <property type="project" value="TreeGrafter"/>
</dbReference>
<dbReference type="CDD" id="cd06257">
    <property type="entry name" value="DnaJ"/>
    <property type="match status" value="1"/>
</dbReference>
<name>A0A6C0LU70_9ZZZZ</name>
<dbReference type="EMBL" id="MN740567">
    <property type="protein sequence ID" value="QHU34157.1"/>
    <property type="molecule type" value="Genomic_DNA"/>
</dbReference>
<evidence type="ECO:0000256" key="4">
    <source>
        <dbReference type="ARBA" id="ARBA00022833"/>
    </source>
</evidence>
<keyword evidence="2" id="KW-0677">Repeat</keyword>
<dbReference type="InterPro" id="IPR036869">
    <property type="entry name" value="J_dom_sf"/>
</dbReference>
<proteinExistence type="predicted"/>
<keyword evidence="5" id="KW-0143">Chaperone</keyword>
<evidence type="ECO:0000256" key="2">
    <source>
        <dbReference type="ARBA" id="ARBA00022737"/>
    </source>
</evidence>
<dbReference type="InterPro" id="IPR018253">
    <property type="entry name" value="DnaJ_domain_CS"/>
</dbReference>
<organism evidence="7">
    <name type="scientific">viral metagenome</name>
    <dbReference type="NCBI Taxonomy" id="1070528"/>
    <lineage>
        <taxon>unclassified sequences</taxon>
        <taxon>metagenomes</taxon>
        <taxon>organismal metagenomes</taxon>
    </lineage>
</organism>
<keyword evidence="3" id="KW-0863">Zinc-finger</keyword>
<evidence type="ECO:0000256" key="1">
    <source>
        <dbReference type="ARBA" id="ARBA00022723"/>
    </source>
</evidence>
<evidence type="ECO:0000313" key="7">
    <source>
        <dbReference type="EMBL" id="QHU34157.1"/>
    </source>
</evidence>
<keyword evidence="4" id="KW-0862">Zinc</keyword>
<sequence length="344" mass="39268">MNDNKDHYEILGVEKTSAPDEIKKAYRKLSLLYHPDKNPNSVDKFKEINESYQILGDATKKKQYDSMQNNPFFGGNGSSMSFDNMNEMLNEDHINDLFKQMFGSHANNTRQPVHGGGMDIPPFMSSFFGVPPNMQNMSNKRGPNIRIFKGGMPAPDFFNTDQKDDDIEIETIDKTIQISFKQSYEGCNLPIKIERTIYHNTTRLKENETIYVEIPPGIDDNEIIEIPDKGNNYQYNVKSSVKIKVTIEQNDIFKRSGLDIIYNKQITLKESLCGFTFALPFINGKTYNIANNKGNIIQPNFIKEISNMGFNRKGTKGKLCIVFDICFPDKLTGDQYDALEKILS</sequence>
<dbReference type="InterPro" id="IPR002939">
    <property type="entry name" value="DnaJ_C"/>
</dbReference>
<dbReference type="PRINTS" id="PR00625">
    <property type="entry name" value="JDOMAIN"/>
</dbReference>
<dbReference type="GO" id="GO:0008270">
    <property type="term" value="F:zinc ion binding"/>
    <property type="evidence" value="ECO:0007669"/>
    <property type="project" value="UniProtKB-KW"/>
</dbReference>
<dbReference type="GO" id="GO:0005829">
    <property type="term" value="C:cytosol"/>
    <property type="evidence" value="ECO:0007669"/>
    <property type="project" value="TreeGrafter"/>
</dbReference>